<dbReference type="Gene3D" id="2.40.10.10">
    <property type="entry name" value="Trypsin-like serine proteases"/>
    <property type="match status" value="1"/>
</dbReference>
<evidence type="ECO:0000313" key="6">
    <source>
        <dbReference type="EMBL" id="GGH73510.1"/>
    </source>
</evidence>
<accession>A0A917J219</accession>
<dbReference type="Pfam" id="PF13180">
    <property type="entry name" value="PDZ_2"/>
    <property type="match status" value="1"/>
</dbReference>
<dbReference type="GO" id="GO:0006508">
    <property type="term" value="P:proteolysis"/>
    <property type="evidence" value="ECO:0007669"/>
    <property type="project" value="UniProtKB-KW"/>
</dbReference>
<evidence type="ECO:0000256" key="4">
    <source>
        <dbReference type="SAM" id="SignalP"/>
    </source>
</evidence>
<dbReference type="InterPro" id="IPR001940">
    <property type="entry name" value="Peptidase_S1C"/>
</dbReference>
<dbReference type="InterPro" id="IPR009003">
    <property type="entry name" value="Peptidase_S1_PA"/>
</dbReference>
<feature type="signal peptide" evidence="4">
    <location>
        <begin position="1"/>
        <end position="23"/>
    </location>
</feature>
<keyword evidence="3" id="KW-0378">Hydrolase</keyword>
<dbReference type="SUPFAM" id="SSF50494">
    <property type="entry name" value="Trypsin-like serine proteases"/>
    <property type="match status" value="2"/>
</dbReference>
<evidence type="ECO:0000256" key="2">
    <source>
        <dbReference type="ARBA" id="ARBA00022670"/>
    </source>
</evidence>
<dbReference type="AlphaFoldDB" id="A0A917J219"/>
<dbReference type="EMBL" id="BMIB01000003">
    <property type="protein sequence ID" value="GGH73510.1"/>
    <property type="molecule type" value="Genomic_DNA"/>
</dbReference>
<reference evidence="6" key="2">
    <citation type="submission" date="2020-09" db="EMBL/GenBank/DDBJ databases">
        <authorList>
            <person name="Sun Q."/>
            <person name="Zhou Y."/>
        </authorList>
    </citation>
    <scope>NUCLEOTIDE SEQUENCE</scope>
    <source>
        <strain evidence="6">CGMCC 1.15290</strain>
    </source>
</reference>
<sequence>MPVKYSFLLPVFTALAPLCSAQTAPQLQKAVQQTVQKVTPACVKLQWYDTLTHEARGVGSGVIVTAEGHILTAAHITDPGKTYKVTFANGSEAIAVALGKIVFQDDTRLPDVAMMKMVTPGTWAFAPMGQSAALHTGDPCVSIAWPESLNQPKPMVRFGRVLETATELGFIRTSAIMEPGDSGGPLFDCEGNVIGLHTAILPAEDWNMEIPVNWYRKYWQALQTGEYFREWPATVSDTTYKGGKATTTWASQQQVASQAHAIWGITGGYCHNITSTIDTATRSVYGMLLKIKGKSYIISKSSMVADKPVLQYNRKSVLLNVIKRDRENDLVLLQCNAVLPGGYPLSSAVAANDSIAVADMGGFLVSPRTDSQVVISVTGSQAVSMPKQWSTGYFGASVAYRKGPVTVTLVRGGSPAAAMNLQKGDEVKRINGLTLDSAAAYGEQMSRYWPGDTLTVDYLRAGKEYSGKAVLTERPVFAATHPVDMFPGGKSSRRDGFKQVFMHDAILTPEQCGGPVYDMGGHFRGLNIARYGRTSVFALPAVLVNQFVQEALR</sequence>
<dbReference type="GO" id="GO:0004252">
    <property type="term" value="F:serine-type endopeptidase activity"/>
    <property type="evidence" value="ECO:0007669"/>
    <property type="project" value="InterPro"/>
</dbReference>
<keyword evidence="4" id="KW-0732">Signal</keyword>
<dbReference type="PROSITE" id="PS50106">
    <property type="entry name" value="PDZ"/>
    <property type="match status" value="1"/>
</dbReference>
<dbReference type="Gene3D" id="2.30.42.10">
    <property type="match status" value="1"/>
</dbReference>
<keyword evidence="7" id="KW-1185">Reference proteome</keyword>
<reference evidence="6" key="1">
    <citation type="journal article" date="2014" name="Int. J. Syst. Evol. Microbiol.">
        <title>Complete genome sequence of Corynebacterium casei LMG S-19264T (=DSM 44701T), isolated from a smear-ripened cheese.</title>
        <authorList>
            <consortium name="US DOE Joint Genome Institute (JGI-PGF)"/>
            <person name="Walter F."/>
            <person name="Albersmeier A."/>
            <person name="Kalinowski J."/>
            <person name="Ruckert C."/>
        </authorList>
    </citation>
    <scope>NUCLEOTIDE SEQUENCE</scope>
    <source>
        <strain evidence="6">CGMCC 1.15290</strain>
    </source>
</reference>
<dbReference type="SUPFAM" id="SSF50156">
    <property type="entry name" value="PDZ domain-like"/>
    <property type="match status" value="1"/>
</dbReference>
<dbReference type="PANTHER" id="PTHR22939:SF129">
    <property type="entry name" value="SERINE PROTEASE HTRA2, MITOCHONDRIAL"/>
    <property type="match status" value="1"/>
</dbReference>
<dbReference type="Pfam" id="PF13365">
    <property type="entry name" value="Trypsin_2"/>
    <property type="match status" value="1"/>
</dbReference>
<dbReference type="Proteomes" id="UP000627292">
    <property type="component" value="Unassembled WGS sequence"/>
</dbReference>
<evidence type="ECO:0000259" key="5">
    <source>
        <dbReference type="PROSITE" id="PS50106"/>
    </source>
</evidence>
<dbReference type="InterPro" id="IPR001478">
    <property type="entry name" value="PDZ"/>
</dbReference>
<feature type="chain" id="PRO_5038068986" description="PDZ domain-containing protein" evidence="4">
    <location>
        <begin position="24"/>
        <end position="553"/>
    </location>
</feature>
<feature type="domain" description="PDZ" evidence="5">
    <location>
        <begin position="382"/>
        <end position="438"/>
    </location>
</feature>
<evidence type="ECO:0000256" key="1">
    <source>
        <dbReference type="ARBA" id="ARBA00010541"/>
    </source>
</evidence>
<dbReference type="SMART" id="SM00228">
    <property type="entry name" value="PDZ"/>
    <property type="match status" value="1"/>
</dbReference>
<dbReference type="RefSeq" id="WP_188954617.1">
    <property type="nucleotide sequence ID" value="NZ_BMIB01000003.1"/>
</dbReference>
<keyword evidence="2" id="KW-0645">Protease</keyword>
<dbReference type="PRINTS" id="PR00834">
    <property type="entry name" value="PROTEASES2C"/>
</dbReference>
<dbReference type="PANTHER" id="PTHR22939">
    <property type="entry name" value="SERINE PROTEASE FAMILY S1C HTRA-RELATED"/>
    <property type="match status" value="1"/>
</dbReference>
<proteinExistence type="inferred from homology"/>
<name>A0A917J219_9BACT</name>
<evidence type="ECO:0000256" key="3">
    <source>
        <dbReference type="ARBA" id="ARBA00022801"/>
    </source>
</evidence>
<evidence type="ECO:0000313" key="7">
    <source>
        <dbReference type="Proteomes" id="UP000627292"/>
    </source>
</evidence>
<dbReference type="Gene3D" id="2.40.10.120">
    <property type="match status" value="1"/>
</dbReference>
<comment type="similarity">
    <text evidence="1">Belongs to the peptidase S1C family.</text>
</comment>
<dbReference type="InterPro" id="IPR043504">
    <property type="entry name" value="Peptidase_S1_PA_chymotrypsin"/>
</dbReference>
<protein>
    <recommendedName>
        <fullName evidence="5">PDZ domain-containing protein</fullName>
    </recommendedName>
</protein>
<gene>
    <name evidence="6" type="ORF">GCM10011379_35110</name>
</gene>
<organism evidence="6 7">
    <name type="scientific">Filimonas zeae</name>
    <dbReference type="NCBI Taxonomy" id="1737353"/>
    <lineage>
        <taxon>Bacteria</taxon>
        <taxon>Pseudomonadati</taxon>
        <taxon>Bacteroidota</taxon>
        <taxon>Chitinophagia</taxon>
        <taxon>Chitinophagales</taxon>
        <taxon>Chitinophagaceae</taxon>
        <taxon>Filimonas</taxon>
    </lineage>
</organism>
<comment type="caution">
    <text evidence="6">The sequence shown here is derived from an EMBL/GenBank/DDBJ whole genome shotgun (WGS) entry which is preliminary data.</text>
</comment>
<dbReference type="InterPro" id="IPR036034">
    <property type="entry name" value="PDZ_sf"/>
</dbReference>